<dbReference type="RefSeq" id="WP_103017102.1">
    <property type="nucleotide sequence ID" value="NZ_JANTZC010000018.1"/>
</dbReference>
<protein>
    <submittedName>
        <fullName evidence="1">Molybdopterin converting factor small subunit</fullName>
    </submittedName>
</protein>
<dbReference type="NCBIfam" id="NF041918">
    <property type="entry name" value="SAMP1"/>
    <property type="match status" value="1"/>
</dbReference>
<evidence type="ECO:0000313" key="1">
    <source>
        <dbReference type="EMBL" id="MCS4037375.1"/>
    </source>
</evidence>
<dbReference type="EMBL" id="JANUBF010000018">
    <property type="protein sequence ID" value="MCS4037375.1"/>
    <property type="molecule type" value="Genomic_DNA"/>
</dbReference>
<dbReference type="InterPro" id="IPR054834">
    <property type="entry name" value="SAMP1_3"/>
</dbReference>
<dbReference type="PANTHER" id="PTHR38031:SF1">
    <property type="entry name" value="SULFUR CARRIER PROTEIN CYSO"/>
    <property type="match status" value="1"/>
</dbReference>
<accession>A0A9X2ZBR1</accession>
<dbReference type="AlphaFoldDB" id="A0A9X2ZBR1"/>
<dbReference type="InterPro" id="IPR052045">
    <property type="entry name" value="Sulfur_Carrier/Prot_Modifier"/>
</dbReference>
<dbReference type="SUPFAM" id="SSF54285">
    <property type="entry name" value="MoaD/ThiS"/>
    <property type="match status" value="1"/>
</dbReference>
<dbReference type="Gene3D" id="3.10.20.30">
    <property type="match status" value="1"/>
</dbReference>
<comment type="caution">
    <text evidence="1">The sequence shown here is derived from an EMBL/GenBank/DDBJ whole genome shotgun (WGS) entry which is preliminary data.</text>
</comment>
<dbReference type="PANTHER" id="PTHR38031">
    <property type="entry name" value="SULFUR CARRIER PROTEIN SLR0821-RELATED"/>
    <property type="match status" value="1"/>
</dbReference>
<name>A0A9X2ZBR1_9BACT</name>
<dbReference type="Pfam" id="PF02597">
    <property type="entry name" value="ThiS"/>
    <property type="match status" value="1"/>
</dbReference>
<gene>
    <name evidence="1" type="ORF">GGQ01_002456</name>
</gene>
<reference evidence="1" key="1">
    <citation type="submission" date="2022-08" db="EMBL/GenBank/DDBJ databases">
        <title>Genomic Encyclopedia of Type Strains, Phase V (KMG-V): Genome sequencing to study the core and pangenomes of soil and plant-associated prokaryotes.</title>
        <authorList>
            <person name="Whitman W."/>
        </authorList>
    </citation>
    <scope>NUCLEOTIDE SEQUENCE</scope>
    <source>
        <strain evidence="1">SP3012</strain>
    </source>
</reference>
<sequence length="113" mass="12254">MPTTDTTTVTLRIPTPLRSATDGQATVEVDAETVDAALRTLVDQHPDLADNLYDEDDELRQFVNIYVGDDDVRFGEGVDTPLEPGDEVSIVPSIAGGWGDSIRDARPLRPVGF</sequence>
<dbReference type="Proteomes" id="UP001155040">
    <property type="component" value="Unassembled WGS sequence"/>
</dbReference>
<organism evidence="1 2">
    <name type="scientific">Salinibacter ruber</name>
    <dbReference type="NCBI Taxonomy" id="146919"/>
    <lineage>
        <taxon>Bacteria</taxon>
        <taxon>Pseudomonadati</taxon>
        <taxon>Rhodothermota</taxon>
        <taxon>Rhodothermia</taxon>
        <taxon>Rhodothermales</taxon>
        <taxon>Salinibacteraceae</taxon>
        <taxon>Salinibacter</taxon>
    </lineage>
</organism>
<proteinExistence type="predicted"/>
<dbReference type="InterPro" id="IPR003749">
    <property type="entry name" value="ThiS/MoaD-like"/>
</dbReference>
<evidence type="ECO:0000313" key="2">
    <source>
        <dbReference type="Proteomes" id="UP001155040"/>
    </source>
</evidence>
<dbReference type="InterPro" id="IPR012675">
    <property type="entry name" value="Beta-grasp_dom_sf"/>
</dbReference>
<dbReference type="InterPro" id="IPR016155">
    <property type="entry name" value="Mopterin_synth/thiamin_S_b"/>
</dbReference>